<dbReference type="PANTHER" id="PTHR41775">
    <property type="entry name" value="SECRETED PROTEIN-RELATED"/>
    <property type="match status" value="1"/>
</dbReference>
<protein>
    <submittedName>
        <fullName evidence="1">Unannotated protein</fullName>
    </submittedName>
</protein>
<gene>
    <name evidence="1" type="ORF">UFOPK3554_01141</name>
</gene>
<organism evidence="1">
    <name type="scientific">freshwater metagenome</name>
    <dbReference type="NCBI Taxonomy" id="449393"/>
    <lineage>
        <taxon>unclassified sequences</taxon>
        <taxon>metagenomes</taxon>
        <taxon>ecological metagenomes</taxon>
    </lineage>
</organism>
<dbReference type="EMBL" id="CAFBSG010000021">
    <property type="protein sequence ID" value="CAB5240939.1"/>
    <property type="molecule type" value="Genomic_DNA"/>
</dbReference>
<dbReference type="AlphaFoldDB" id="A0A6J7XUB1"/>
<accession>A0A6J7XUB1</accession>
<name>A0A6J7XUB1_9ZZZZ</name>
<proteinExistence type="predicted"/>
<dbReference type="PANTHER" id="PTHR41775:SF1">
    <property type="entry name" value="PEPTIDASE M6-LIKE DOMAIN-CONTAINING PROTEIN"/>
    <property type="match status" value="1"/>
</dbReference>
<evidence type="ECO:0000313" key="1">
    <source>
        <dbReference type="EMBL" id="CAB5240939.1"/>
    </source>
</evidence>
<reference evidence="1" key="1">
    <citation type="submission" date="2020-05" db="EMBL/GenBank/DDBJ databases">
        <authorList>
            <person name="Chiriac C."/>
            <person name="Salcher M."/>
            <person name="Ghai R."/>
            <person name="Kavagutti S V."/>
        </authorList>
    </citation>
    <scope>NUCLEOTIDE SEQUENCE</scope>
</reference>
<sequence>MKWRRVISLCITFALFVFPLSIAQASDPPLNPLPEPCKILTTQTFIHTKSGFPRDPDVMRSIGNVNILIVPIDFSDSQAPSGTVDKIREILQTDKVVNFFESVSENNLKLSFDSFPRVLRAPQTSDKYGNIVDQAVLINGEWSNTLLLREALNSSEFAIDLTRYDAVIGVITGGRSLSGAVALASAGNYGAITTQIGEIHNTITIGSKLLFSSNGKYGWRYLIHEIEHIMGIPDLYLYALDSDWLGKSVGAFGQMSQVNDSEADFLAWNRWLLGWLPDSSVFCLAMPQTILDLDLSPARDHTHRNQMAAIRLSDHEVLVIQGILKDGLVSTAIPGLLVYLVDSNIETGLGPVTIIPHANAITTAPLSPYLTDVVRFAQAPLLSTEYLIYKDILIENAGNERDPYVLSIYVGTAKDLRLIELNKVPVQIAPAKKVTIICIKGKVKKKITALKPVCPTHYKKVSLTK</sequence>